<proteinExistence type="predicted"/>
<evidence type="ECO:0000256" key="7">
    <source>
        <dbReference type="PROSITE-ProRule" id="PRU00473"/>
    </source>
</evidence>
<evidence type="ECO:0000256" key="5">
    <source>
        <dbReference type="ARBA" id="ARBA00023136"/>
    </source>
</evidence>
<dbReference type="PRINTS" id="PR01021">
    <property type="entry name" value="OMPADOMAIN"/>
</dbReference>
<evidence type="ECO:0000256" key="4">
    <source>
        <dbReference type="ARBA" id="ARBA00023004"/>
    </source>
</evidence>
<name>A0A7W9SS52_ARMRO</name>
<dbReference type="PROSITE" id="PS51007">
    <property type="entry name" value="CYTC"/>
    <property type="match status" value="1"/>
</dbReference>
<keyword evidence="3 6" id="KW-0479">Metal-binding</keyword>
<evidence type="ECO:0000256" key="6">
    <source>
        <dbReference type="PROSITE-ProRule" id="PRU00433"/>
    </source>
</evidence>
<dbReference type="InterPro" id="IPR036909">
    <property type="entry name" value="Cyt_c-like_dom_sf"/>
</dbReference>
<reference evidence="11 12" key="1">
    <citation type="submission" date="2020-08" db="EMBL/GenBank/DDBJ databases">
        <title>Genomic Encyclopedia of Type Strains, Phase IV (KMG-IV): sequencing the most valuable type-strain genomes for metagenomic binning, comparative biology and taxonomic classification.</title>
        <authorList>
            <person name="Goeker M."/>
        </authorList>
    </citation>
    <scope>NUCLEOTIDE SEQUENCE [LARGE SCALE GENOMIC DNA]</scope>
    <source>
        <strain evidence="11 12">DSM 23562</strain>
    </source>
</reference>
<evidence type="ECO:0000256" key="2">
    <source>
        <dbReference type="ARBA" id="ARBA00022617"/>
    </source>
</evidence>
<evidence type="ECO:0000259" key="10">
    <source>
        <dbReference type="PROSITE" id="PS51123"/>
    </source>
</evidence>
<dbReference type="InterPro" id="IPR036737">
    <property type="entry name" value="OmpA-like_sf"/>
</dbReference>
<dbReference type="InterPro" id="IPR009056">
    <property type="entry name" value="Cyt_c-like_dom"/>
</dbReference>
<dbReference type="PROSITE" id="PS51123">
    <property type="entry name" value="OMPA_2"/>
    <property type="match status" value="1"/>
</dbReference>
<dbReference type="GO" id="GO:0020037">
    <property type="term" value="F:heme binding"/>
    <property type="evidence" value="ECO:0007669"/>
    <property type="project" value="InterPro"/>
</dbReference>
<dbReference type="Pfam" id="PF13442">
    <property type="entry name" value="Cytochrome_CBB3"/>
    <property type="match status" value="1"/>
</dbReference>
<evidence type="ECO:0000256" key="3">
    <source>
        <dbReference type="ARBA" id="ARBA00022723"/>
    </source>
</evidence>
<dbReference type="EMBL" id="JACHGW010000002">
    <property type="protein sequence ID" value="MBB6051073.1"/>
    <property type="molecule type" value="Genomic_DNA"/>
</dbReference>
<dbReference type="GO" id="GO:0016020">
    <property type="term" value="C:membrane"/>
    <property type="evidence" value="ECO:0007669"/>
    <property type="project" value="UniProtKB-SubCell"/>
</dbReference>
<dbReference type="SUPFAM" id="SSF46626">
    <property type="entry name" value="Cytochrome c"/>
    <property type="match status" value="1"/>
</dbReference>
<dbReference type="CDD" id="cd07185">
    <property type="entry name" value="OmpA_C-like"/>
    <property type="match status" value="1"/>
</dbReference>
<evidence type="ECO:0000313" key="12">
    <source>
        <dbReference type="Proteomes" id="UP000520814"/>
    </source>
</evidence>
<dbReference type="PANTHER" id="PTHR40394">
    <property type="entry name" value="LIPOPROTEIN-RELATED"/>
    <property type="match status" value="1"/>
</dbReference>
<evidence type="ECO:0000313" key="11">
    <source>
        <dbReference type="EMBL" id="MBB6051073.1"/>
    </source>
</evidence>
<evidence type="ECO:0000259" key="9">
    <source>
        <dbReference type="PROSITE" id="PS51007"/>
    </source>
</evidence>
<keyword evidence="2 6" id="KW-0349">Heme</keyword>
<sequence>MRYALGLTVLGGSALLSGCHIDMWEQPKMKAYYESDFYTDRQASRAVPEGTIARGRLRTDDAFTTGKEGTKFIAQLPAEAVQSFGGPKAMLDRGQERYTIYCSPCHGTTGNGNGFIAQRGLGFWQKLPATLLQPRLQKVEDGYLYDVLTHGKGAMYGYASRIQDYNDRWAVVAYVRALQLAGGGALPEAVAEAPAKPAEKAPATPAPKAPTEEALMQEQADLDSAMSKLSGDVLFDTAKATLKPEAQTFLVAVAEILKKNAGSKVEVGGHTDSKGNEASNQALSEQRARAVRDFLTSKGVAVGMLTAKGYGSSKPVGDNNTDEGRAKNRRITLVVQGGAK</sequence>
<dbReference type="Proteomes" id="UP000520814">
    <property type="component" value="Unassembled WGS sequence"/>
</dbReference>
<feature type="domain" description="OmpA-like" evidence="10">
    <location>
        <begin position="222"/>
        <end position="339"/>
    </location>
</feature>
<dbReference type="AlphaFoldDB" id="A0A7W9SS52"/>
<feature type="region of interest" description="Disordered" evidence="8">
    <location>
        <begin position="264"/>
        <end position="284"/>
    </location>
</feature>
<keyword evidence="12" id="KW-1185">Reference proteome</keyword>
<dbReference type="PRINTS" id="PR01023">
    <property type="entry name" value="NAFLGMOTY"/>
</dbReference>
<feature type="region of interest" description="Disordered" evidence="8">
    <location>
        <begin position="308"/>
        <end position="340"/>
    </location>
</feature>
<dbReference type="RefSeq" id="WP_184197199.1">
    <property type="nucleotide sequence ID" value="NZ_JACHGW010000002.1"/>
</dbReference>
<gene>
    <name evidence="11" type="ORF">HNQ39_002864</name>
</gene>
<dbReference type="GO" id="GO:0046872">
    <property type="term" value="F:metal ion binding"/>
    <property type="evidence" value="ECO:0007669"/>
    <property type="project" value="UniProtKB-KW"/>
</dbReference>
<dbReference type="InterPro" id="IPR006665">
    <property type="entry name" value="OmpA-like"/>
</dbReference>
<evidence type="ECO:0000256" key="1">
    <source>
        <dbReference type="ARBA" id="ARBA00004370"/>
    </source>
</evidence>
<dbReference type="Gene3D" id="1.10.760.10">
    <property type="entry name" value="Cytochrome c-like domain"/>
    <property type="match status" value="1"/>
</dbReference>
<dbReference type="Gene3D" id="3.30.1330.60">
    <property type="entry name" value="OmpA-like domain"/>
    <property type="match status" value="1"/>
</dbReference>
<feature type="domain" description="Cytochrome c" evidence="9">
    <location>
        <begin position="89"/>
        <end position="179"/>
    </location>
</feature>
<comment type="subcellular location">
    <subcellularLocation>
        <location evidence="1">Membrane</location>
    </subcellularLocation>
</comment>
<protein>
    <submittedName>
        <fullName evidence="11">Outer membrane protein OmpA-like peptidoglycan-associated protein</fullName>
    </submittedName>
</protein>
<organism evidence="11 12">
    <name type="scientific">Armatimonas rosea</name>
    <dbReference type="NCBI Taxonomy" id="685828"/>
    <lineage>
        <taxon>Bacteria</taxon>
        <taxon>Bacillati</taxon>
        <taxon>Armatimonadota</taxon>
        <taxon>Armatimonadia</taxon>
        <taxon>Armatimonadales</taxon>
        <taxon>Armatimonadaceae</taxon>
        <taxon>Armatimonas</taxon>
    </lineage>
</organism>
<dbReference type="PROSITE" id="PS51257">
    <property type="entry name" value="PROKAR_LIPOPROTEIN"/>
    <property type="match status" value="1"/>
</dbReference>
<comment type="caution">
    <text evidence="11">The sequence shown here is derived from an EMBL/GenBank/DDBJ whole genome shotgun (WGS) entry which is preliminary data.</text>
</comment>
<dbReference type="InterPro" id="IPR006664">
    <property type="entry name" value="OMP_bac"/>
</dbReference>
<accession>A0A7W9SS52</accession>
<dbReference type="GO" id="GO:0009055">
    <property type="term" value="F:electron transfer activity"/>
    <property type="evidence" value="ECO:0007669"/>
    <property type="project" value="InterPro"/>
</dbReference>
<keyword evidence="5 7" id="KW-0472">Membrane</keyword>
<dbReference type="Pfam" id="PF00691">
    <property type="entry name" value="OmpA"/>
    <property type="match status" value="1"/>
</dbReference>
<dbReference type="SUPFAM" id="SSF103088">
    <property type="entry name" value="OmpA-like"/>
    <property type="match status" value="1"/>
</dbReference>
<dbReference type="PANTHER" id="PTHR40394:SF2">
    <property type="entry name" value="QUINOL:CYTOCHROME C OXIDOREDUCTASE MEMBRANE PROTEIN"/>
    <property type="match status" value="1"/>
</dbReference>
<keyword evidence="4 6" id="KW-0408">Iron</keyword>
<evidence type="ECO:0000256" key="8">
    <source>
        <dbReference type="SAM" id="MobiDB-lite"/>
    </source>
</evidence>